<comment type="caution">
    <text evidence="3">The sequence shown here is derived from an EMBL/GenBank/DDBJ whole genome shotgun (WGS) entry which is preliminary data.</text>
</comment>
<dbReference type="PROSITE" id="PS50011">
    <property type="entry name" value="PROTEIN_KINASE_DOM"/>
    <property type="match status" value="1"/>
</dbReference>
<evidence type="ECO:0000256" key="1">
    <source>
        <dbReference type="ARBA" id="ARBA00008874"/>
    </source>
</evidence>
<dbReference type="Gene3D" id="1.10.510.10">
    <property type="entry name" value="Transferase(Phosphotransferase) domain 1"/>
    <property type="match status" value="1"/>
</dbReference>
<protein>
    <recommendedName>
        <fullName evidence="2">Protein kinase domain-containing protein</fullName>
    </recommendedName>
</protein>
<evidence type="ECO:0000313" key="3">
    <source>
        <dbReference type="EMBL" id="TMW82876.1"/>
    </source>
</evidence>
<evidence type="ECO:0000259" key="2">
    <source>
        <dbReference type="PROSITE" id="PS50011"/>
    </source>
</evidence>
<dbReference type="AlphaFoldDB" id="A0A6N2AKJ7"/>
<dbReference type="GO" id="GO:0005524">
    <property type="term" value="F:ATP binding"/>
    <property type="evidence" value="ECO:0007669"/>
    <property type="project" value="InterPro"/>
</dbReference>
<dbReference type="GO" id="GO:0004672">
    <property type="term" value="F:protein kinase activity"/>
    <property type="evidence" value="ECO:0007669"/>
    <property type="project" value="InterPro"/>
</dbReference>
<accession>A0A6N2AKJ7</accession>
<dbReference type="PANTHER" id="PTHR48014:SF3">
    <property type="entry name" value="PROTEIN KINASE DOMAIN-CONTAINING PROTEIN"/>
    <property type="match status" value="1"/>
</dbReference>
<dbReference type="SUPFAM" id="SSF56112">
    <property type="entry name" value="Protein kinase-like (PK-like)"/>
    <property type="match status" value="1"/>
</dbReference>
<dbReference type="SMART" id="SM00220">
    <property type="entry name" value="S_TKc"/>
    <property type="match status" value="1"/>
</dbReference>
<dbReference type="InterPro" id="IPR000719">
    <property type="entry name" value="Prot_kinase_dom"/>
</dbReference>
<name>A0A6N2AKJ7_SOLCI</name>
<sequence length="424" mass="48713">MDLEQKIAASLEYLAEYRRHYAPRKKSIPEFTYDPGLGKVFIDQNIGTRYVLLEIIGKCVQLRPTHNYNLLDVIYKASYYTPDWIEHDSFLPSGYATVKFIRPGQEIRQSKLAGQSIRNSTIINFDKWLIQRFRQGFCVALPYMSEGSLRYILSTRFHNGLPEDCIAIALKEALLGLFDLHFSGLVHKRFSAGNIYVNFKSNVEIKLGFAATIYDSELECPLFVSHGTELGLDSTVAILPKNPGGIPNLELGELYKWAAAPEVFYSKYEEELSQVPSPLYQDDNAHTVHSDIWLVGVAALELAYGNLRISDREDFEAMIKKIKRSRRLPDKLEDVLEEINVEEGKGKGKMKKAVVYFNDKLKYVKGKRKFSKEFEELVLDCLSSKESKRPSVGDLLQRPFFRNAKNLQWFQRRVLYAKNPMAYC</sequence>
<reference evidence="3" key="1">
    <citation type="submission" date="2019-05" db="EMBL/GenBank/DDBJ databases">
        <title>The de novo reference genome and transcriptome assemblies of the wild tomato species Solanum chilense.</title>
        <authorList>
            <person name="Stam R."/>
            <person name="Nosenko T."/>
            <person name="Hoerger A.C."/>
            <person name="Stephan W."/>
            <person name="Seidel M.A."/>
            <person name="Kuhn J.M.M."/>
            <person name="Haberer G."/>
            <person name="Tellier A."/>
        </authorList>
    </citation>
    <scope>NUCLEOTIDE SEQUENCE</scope>
    <source>
        <tissue evidence="3">Mature leaves</tissue>
    </source>
</reference>
<dbReference type="EMBL" id="RXGB01015975">
    <property type="protein sequence ID" value="TMW82876.1"/>
    <property type="molecule type" value="Genomic_DNA"/>
</dbReference>
<dbReference type="InterPro" id="IPR011009">
    <property type="entry name" value="Kinase-like_dom_sf"/>
</dbReference>
<gene>
    <name evidence="3" type="ORF">EJD97_004306</name>
</gene>
<dbReference type="PANTHER" id="PTHR48014">
    <property type="entry name" value="SERINE/THREONINE-PROTEIN KINASE FRAY2"/>
    <property type="match status" value="1"/>
</dbReference>
<organism evidence="3">
    <name type="scientific">Solanum chilense</name>
    <name type="common">Tomato</name>
    <name type="synonym">Lycopersicon chilense</name>
    <dbReference type="NCBI Taxonomy" id="4083"/>
    <lineage>
        <taxon>Eukaryota</taxon>
        <taxon>Viridiplantae</taxon>
        <taxon>Streptophyta</taxon>
        <taxon>Embryophyta</taxon>
        <taxon>Tracheophyta</taxon>
        <taxon>Spermatophyta</taxon>
        <taxon>Magnoliopsida</taxon>
        <taxon>eudicotyledons</taxon>
        <taxon>Gunneridae</taxon>
        <taxon>Pentapetalae</taxon>
        <taxon>asterids</taxon>
        <taxon>lamiids</taxon>
        <taxon>Solanales</taxon>
        <taxon>Solanaceae</taxon>
        <taxon>Solanoideae</taxon>
        <taxon>Solaneae</taxon>
        <taxon>Solanum</taxon>
        <taxon>Solanum subgen. Lycopersicon</taxon>
    </lineage>
</organism>
<feature type="domain" description="Protein kinase" evidence="2">
    <location>
        <begin position="68"/>
        <end position="401"/>
    </location>
</feature>
<dbReference type="FunFam" id="1.10.510.10:FF:002420">
    <property type="entry name" value="Uncharacterized protein"/>
    <property type="match status" value="1"/>
</dbReference>
<comment type="similarity">
    <text evidence="1">Belongs to the protein kinase superfamily. STE Ser/Thr protein kinase family. STE20 subfamily.</text>
</comment>
<proteinExistence type="inferred from homology"/>
<dbReference type="GO" id="GO:0043539">
    <property type="term" value="F:protein serine/threonine kinase activator activity"/>
    <property type="evidence" value="ECO:0007669"/>
    <property type="project" value="InterPro"/>
</dbReference>
<dbReference type="InterPro" id="IPR047173">
    <property type="entry name" value="STRAD_A/B-like"/>
</dbReference>